<dbReference type="Gene3D" id="1.25.40.10">
    <property type="entry name" value="Tetratricopeptide repeat domain"/>
    <property type="match status" value="1"/>
</dbReference>
<evidence type="ECO:0000313" key="4">
    <source>
        <dbReference type="Proteomes" id="UP000245207"/>
    </source>
</evidence>
<feature type="repeat" description="PPR" evidence="2">
    <location>
        <begin position="5"/>
        <end position="39"/>
    </location>
</feature>
<keyword evidence="1" id="KW-0677">Repeat</keyword>
<dbReference type="Proteomes" id="UP000245207">
    <property type="component" value="Unassembled WGS sequence"/>
</dbReference>
<dbReference type="PROSITE" id="PS51375">
    <property type="entry name" value="PPR"/>
    <property type="match status" value="1"/>
</dbReference>
<accession>A0A2U1L7L2</accession>
<keyword evidence="4" id="KW-1185">Reference proteome</keyword>
<dbReference type="FunFam" id="1.25.40.10:FF:000158">
    <property type="entry name" value="pentatricopeptide repeat-containing protein At2g33680"/>
    <property type="match status" value="1"/>
</dbReference>
<dbReference type="NCBIfam" id="TIGR00756">
    <property type="entry name" value="PPR"/>
    <property type="match status" value="1"/>
</dbReference>
<evidence type="ECO:0000256" key="1">
    <source>
        <dbReference type="ARBA" id="ARBA00022737"/>
    </source>
</evidence>
<organism evidence="3 4">
    <name type="scientific">Artemisia annua</name>
    <name type="common">Sweet wormwood</name>
    <dbReference type="NCBI Taxonomy" id="35608"/>
    <lineage>
        <taxon>Eukaryota</taxon>
        <taxon>Viridiplantae</taxon>
        <taxon>Streptophyta</taxon>
        <taxon>Embryophyta</taxon>
        <taxon>Tracheophyta</taxon>
        <taxon>Spermatophyta</taxon>
        <taxon>Magnoliopsida</taxon>
        <taxon>eudicotyledons</taxon>
        <taxon>Gunneridae</taxon>
        <taxon>Pentapetalae</taxon>
        <taxon>asterids</taxon>
        <taxon>campanulids</taxon>
        <taxon>Asterales</taxon>
        <taxon>Asteraceae</taxon>
        <taxon>Asteroideae</taxon>
        <taxon>Anthemideae</taxon>
        <taxon>Artemisiinae</taxon>
        <taxon>Artemisia</taxon>
    </lineage>
</organism>
<dbReference type="Pfam" id="PF13041">
    <property type="entry name" value="PPR_2"/>
    <property type="match status" value="1"/>
</dbReference>
<dbReference type="GO" id="GO:0099402">
    <property type="term" value="P:plant organ development"/>
    <property type="evidence" value="ECO:0007669"/>
    <property type="project" value="UniProtKB-ARBA"/>
</dbReference>
<evidence type="ECO:0000256" key="2">
    <source>
        <dbReference type="PROSITE-ProRule" id="PRU00708"/>
    </source>
</evidence>
<comment type="caution">
    <text evidence="3">The sequence shown here is derived from an EMBL/GenBank/DDBJ whole genome shotgun (WGS) entry which is preliminary data.</text>
</comment>
<dbReference type="GO" id="GO:0009451">
    <property type="term" value="P:RNA modification"/>
    <property type="evidence" value="ECO:0007669"/>
    <property type="project" value="InterPro"/>
</dbReference>
<dbReference type="InterPro" id="IPR002885">
    <property type="entry name" value="PPR_rpt"/>
</dbReference>
<dbReference type="Pfam" id="PF01535">
    <property type="entry name" value="PPR"/>
    <property type="match status" value="1"/>
</dbReference>
<gene>
    <name evidence="3" type="ORF">CTI12_AA521450</name>
</gene>
<reference evidence="3 4" key="1">
    <citation type="journal article" date="2018" name="Mol. Plant">
        <title>The genome of Artemisia annua provides insight into the evolution of Asteraceae family and artemisinin biosynthesis.</title>
        <authorList>
            <person name="Shen Q."/>
            <person name="Zhang L."/>
            <person name="Liao Z."/>
            <person name="Wang S."/>
            <person name="Yan T."/>
            <person name="Shi P."/>
            <person name="Liu M."/>
            <person name="Fu X."/>
            <person name="Pan Q."/>
            <person name="Wang Y."/>
            <person name="Lv Z."/>
            <person name="Lu X."/>
            <person name="Zhang F."/>
            <person name="Jiang W."/>
            <person name="Ma Y."/>
            <person name="Chen M."/>
            <person name="Hao X."/>
            <person name="Li L."/>
            <person name="Tang Y."/>
            <person name="Lv G."/>
            <person name="Zhou Y."/>
            <person name="Sun X."/>
            <person name="Brodelius P.E."/>
            <person name="Rose J.K.C."/>
            <person name="Tang K."/>
        </authorList>
    </citation>
    <scope>NUCLEOTIDE SEQUENCE [LARGE SCALE GENOMIC DNA]</scope>
    <source>
        <strain evidence="4">cv. Huhao1</strain>
        <tissue evidence="3">Leaf</tissue>
    </source>
</reference>
<evidence type="ECO:0000313" key="3">
    <source>
        <dbReference type="EMBL" id="PWA44997.1"/>
    </source>
</evidence>
<dbReference type="OrthoDB" id="185373at2759"/>
<protein>
    <submittedName>
        <fullName evidence="3">Tetratricopeptide-like helical domain-containing protein</fullName>
    </submittedName>
</protein>
<proteinExistence type="predicted"/>
<dbReference type="PANTHER" id="PTHR47926:SF516">
    <property type="entry name" value="SMK1"/>
    <property type="match status" value="1"/>
</dbReference>
<dbReference type="InterPro" id="IPR046960">
    <property type="entry name" value="PPR_At4g14850-like_plant"/>
</dbReference>
<dbReference type="AlphaFoldDB" id="A0A2U1L7L2"/>
<dbReference type="STRING" id="35608.A0A2U1L7L2"/>
<dbReference type="InterPro" id="IPR011990">
    <property type="entry name" value="TPR-like_helical_dom_sf"/>
</dbReference>
<dbReference type="PANTHER" id="PTHR47926">
    <property type="entry name" value="PENTATRICOPEPTIDE REPEAT-CONTAINING PROTEIN"/>
    <property type="match status" value="1"/>
</dbReference>
<dbReference type="GO" id="GO:0003723">
    <property type="term" value="F:RNA binding"/>
    <property type="evidence" value="ECO:0007669"/>
    <property type="project" value="InterPro"/>
</dbReference>
<name>A0A2U1L7L2_ARTAN</name>
<dbReference type="EMBL" id="PKPP01010997">
    <property type="protein sequence ID" value="PWA44997.1"/>
    <property type="molecule type" value="Genomic_DNA"/>
</dbReference>
<sequence length="166" mass="18460">MRNLNLVTWKTMISCYGVHGKGVEALSLFDKMKDFGFKPNSVTFIAILASYSHSGLIDQGKKVFESIRSSYGFDPSVENYVCLVDLLSRFGCFKEALDLIYTMKQVPSASVWGTLLASSLVHKNIEIGEMAARHLFEMKLSNASNYIALCSIYDSEVCGMMLQGLD</sequence>